<dbReference type="SUPFAM" id="SSF52540">
    <property type="entry name" value="P-loop containing nucleoside triphosphate hydrolases"/>
    <property type="match status" value="1"/>
</dbReference>
<dbReference type="Proteomes" id="UP000050509">
    <property type="component" value="Unassembled WGS sequence"/>
</dbReference>
<evidence type="ECO:0000313" key="3">
    <source>
        <dbReference type="Proteomes" id="UP000050509"/>
    </source>
</evidence>
<keyword evidence="1" id="KW-0472">Membrane</keyword>
<dbReference type="InterPro" id="IPR027417">
    <property type="entry name" value="P-loop_NTPase"/>
</dbReference>
<name>A0A0P9F0D4_9CHLR</name>
<feature type="transmembrane region" description="Helical" evidence="1">
    <location>
        <begin position="309"/>
        <end position="328"/>
    </location>
</feature>
<gene>
    <name evidence="2" type="ORF">SE17_30840</name>
</gene>
<evidence type="ECO:0000256" key="1">
    <source>
        <dbReference type="SAM" id="Phobius"/>
    </source>
</evidence>
<accession>A0A0P9F0D4</accession>
<keyword evidence="1" id="KW-0812">Transmembrane</keyword>
<comment type="caution">
    <text evidence="2">The sequence shown here is derived from an EMBL/GenBank/DDBJ whole genome shotgun (WGS) entry which is preliminary data.</text>
</comment>
<dbReference type="InterPro" id="IPR051943">
    <property type="entry name" value="TRAFAC_Dynamin-like_GTPase"/>
</dbReference>
<keyword evidence="1" id="KW-1133">Transmembrane helix</keyword>
<protein>
    <submittedName>
        <fullName evidence="2">Dynamin</fullName>
    </submittedName>
</protein>
<reference evidence="2 3" key="1">
    <citation type="submission" date="2015-09" db="EMBL/GenBank/DDBJ databases">
        <title>Draft genome sequence of Kouleothrix aurantiaca JCM 19913.</title>
        <authorList>
            <person name="Hemp J."/>
        </authorList>
    </citation>
    <scope>NUCLEOTIDE SEQUENCE [LARGE SCALE GENOMIC DNA]</scope>
    <source>
        <strain evidence="2 3">COM-B</strain>
    </source>
</reference>
<dbReference type="EMBL" id="LJCR01001772">
    <property type="protein sequence ID" value="KPV49751.1"/>
    <property type="molecule type" value="Genomic_DNA"/>
</dbReference>
<organism evidence="2 3">
    <name type="scientific">Kouleothrix aurantiaca</name>
    <dbReference type="NCBI Taxonomy" id="186479"/>
    <lineage>
        <taxon>Bacteria</taxon>
        <taxon>Bacillati</taxon>
        <taxon>Chloroflexota</taxon>
        <taxon>Chloroflexia</taxon>
        <taxon>Chloroflexales</taxon>
        <taxon>Roseiflexineae</taxon>
        <taxon>Roseiflexaceae</taxon>
        <taxon>Kouleothrix</taxon>
    </lineage>
</organism>
<dbReference type="PANTHER" id="PTHR43681">
    <property type="entry name" value="TRANSMEMBRANE GTPASE FZO"/>
    <property type="match status" value="1"/>
</dbReference>
<feature type="transmembrane region" description="Helical" evidence="1">
    <location>
        <begin position="280"/>
        <end position="303"/>
    </location>
</feature>
<evidence type="ECO:0000313" key="2">
    <source>
        <dbReference type="EMBL" id="KPV49751.1"/>
    </source>
</evidence>
<dbReference type="AlphaFoldDB" id="A0A0P9F0D4"/>
<dbReference type="Gene3D" id="3.40.50.300">
    <property type="entry name" value="P-loop containing nucleotide triphosphate hydrolases"/>
    <property type="match status" value="1"/>
</dbReference>
<feature type="non-terminal residue" evidence="2">
    <location>
        <position position="1"/>
    </location>
</feature>
<keyword evidence="3" id="KW-1185">Reference proteome</keyword>
<proteinExistence type="predicted"/>
<dbReference type="PANTHER" id="PTHR43681:SF1">
    <property type="entry name" value="SARCALUMENIN"/>
    <property type="match status" value="1"/>
</dbReference>
<sequence length="407" mass="46730">IQEWGKKIVIVLNKADLLEPHEIEQVETFIRENARDLLGFTPEIFPVSARLAQRARAGAGDDVWQASRFDAIERYILETLDEEQRVRLKLLSPLGVARHLNDKYLAVVEDRLGTLQDDFKTLDNIERQLDLFHGDLSEDFKYHLTEVQNVLSEFELRGNDFFDDTIRLGNIFRLMRTQELRDDFEKYVVADVPHQIEEKVHGLIDWMIDKNLRLWQSVMDYLRRERVPHHQDGLIGDIGGSFDYNRGALIDSVARRAQQVVASYDREAEAQMLMDDVRGAIVATGLTEAGAVGLGALLIAIFHTVALDFTGLLAAGLVAGVGLFILPAKRRQVKKEFREKLADMRAQLMETMRRQFDTELEQMMTRIREAIGPYTRFIRSQRELLVEVQRELSDVDVELGRLKAEIG</sequence>